<sequence length="339" mass="36942">MLQGGQTWKFPNLPTIVSTGVVGGPFEKDGQIPNDFDKFHDNIWMEQDSFEKGQRILIEDAIEIALQKRKLIEDDVQFFISGDLLNQLTPSSFAARTNKIPYLGIFSACSTAAEGLAIAAFLVNAQGAQHVLTGASSHHSATEKQYRYPTEYGSQKPPTAQWTVTGAGVGLVSTANYMKDNKAPRVTAATIGRVIDMGLTDPFNLGGAMAPAAVDTIIRHFQDLQLPPNYYDLIVTGDLALIGRKAALALLHEKGMKIEESRFQDCGMMIYREHQSVQSGASGAGCCATVLYGHLLNQMKQGMFQKMLFVATGALHSPLTFQQNETIPCIAHAVAIEYQ</sequence>
<proteinExistence type="predicted"/>
<comment type="caution">
    <text evidence="1">The sequence shown here is derived from an EMBL/GenBank/DDBJ whole genome shotgun (WGS) entry which is preliminary data.</text>
</comment>
<dbReference type="InterPro" id="IPR016039">
    <property type="entry name" value="Thiolase-like"/>
</dbReference>
<protein>
    <submittedName>
        <fullName evidence="1">Stage V sporulation protein AD</fullName>
    </submittedName>
</protein>
<dbReference type="RefSeq" id="WP_307226234.1">
    <property type="nucleotide sequence ID" value="NZ_JAUSTT010000002.1"/>
</dbReference>
<gene>
    <name evidence="1" type="ORF">J2S08_000446</name>
</gene>
<keyword evidence="2" id="KW-1185">Reference proteome</keyword>
<evidence type="ECO:0000313" key="1">
    <source>
        <dbReference type="EMBL" id="MDQ0174613.1"/>
    </source>
</evidence>
<dbReference type="PIRSF" id="PIRSF011570">
    <property type="entry name" value="SpoVAD"/>
    <property type="match status" value="1"/>
</dbReference>
<dbReference type="Proteomes" id="UP001223586">
    <property type="component" value="Unassembled WGS sequence"/>
</dbReference>
<dbReference type="NCBIfam" id="NF006160">
    <property type="entry name" value="PRK08304.1"/>
    <property type="match status" value="1"/>
</dbReference>
<dbReference type="NCBIfam" id="TIGR02845">
    <property type="entry name" value="spore_V_AD"/>
    <property type="match status" value="1"/>
</dbReference>
<name>A0ABT9WMU8_9BACI</name>
<reference evidence="1 2" key="1">
    <citation type="submission" date="2023-07" db="EMBL/GenBank/DDBJ databases">
        <title>Genomic Encyclopedia of Type Strains, Phase IV (KMG-IV): sequencing the most valuable type-strain genomes for metagenomic binning, comparative biology and taxonomic classification.</title>
        <authorList>
            <person name="Goeker M."/>
        </authorList>
    </citation>
    <scope>NUCLEOTIDE SEQUENCE [LARGE SCALE GENOMIC DNA]</scope>
    <source>
        <strain evidence="1 2">DSM 23837</strain>
    </source>
</reference>
<dbReference type="InterPro" id="IPR010894">
    <property type="entry name" value="SpoVAD"/>
</dbReference>
<dbReference type="Gene3D" id="3.40.47.40">
    <property type="entry name" value="Stage V sporulation protein AD"/>
    <property type="match status" value="1"/>
</dbReference>
<accession>A0ABT9WMU8</accession>
<dbReference type="SUPFAM" id="SSF53901">
    <property type="entry name" value="Thiolase-like"/>
    <property type="match status" value="1"/>
</dbReference>
<organism evidence="1 2">
    <name type="scientific">Bacillus chungangensis</name>
    <dbReference type="NCBI Taxonomy" id="587633"/>
    <lineage>
        <taxon>Bacteria</taxon>
        <taxon>Bacillati</taxon>
        <taxon>Bacillota</taxon>
        <taxon>Bacilli</taxon>
        <taxon>Bacillales</taxon>
        <taxon>Bacillaceae</taxon>
        <taxon>Bacillus</taxon>
    </lineage>
</organism>
<evidence type="ECO:0000313" key="2">
    <source>
        <dbReference type="Proteomes" id="UP001223586"/>
    </source>
</evidence>
<dbReference type="Pfam" id="PF07451">
    <property type="entry name" value="SpoVAD"/>
    <property type="match status" value="1"/>
</dbReference>
<dbReference type="InterPro" id="IPR038369">
    <property type="entry name" value="SpoVAD_sf"/>
</dbReference>
<dbReference type="EMBL" id="JAUSTT010000002">
    <property type="protein sequence ID" value="MDQ0174613.1"/>
    <property type="molecule type" value="Genomic_DNA"/>
</dbReference>
<dbReference type="NCBIfam" id="NF009069">
    <property type="entry name" value="PRK12404.1"/>
    <property type="match status" value="1"/>
</dbReference>